<reference evidence="1 2" key="1">
    <citation type="submission" date="2014-01" db="EMBL/GenBank/DDBJ databases">
        <title>Comparative genomics of Petrotoga.</title>
        <authorList>
            <person name="Chow K."/>
            <person name="Charchuk R."/>
            <person name="Nesbo C.L."/>
        </authorList>
    </citation>
    <scope>NUCLEOTIDE SEQUENCE [LARGE SCALE GENOMIC DNA]</scope>
    <source>
        <strain evidence="1 2">DSM 13575</strain>
    </source>
</reference>
<evidence type="ECO:0000313" key="2">
    <source>
        <dbReference type="Proteomes" id="UP000237502"/>
    </source>
</evidence>
<accession>A0A855MJI9</accession>
<comment type="caution">
    <text evidence="1">The sequence shown here is derived from an EMBL/GenBank/DDBJ whole genome shotgun (WGS) entry which is preliminary data.</text>
</comment>
<proteinExistence type="predicted"/>
<evidence type="ECO:0000313" key="1">
    <source>
        <dbReference type="EMBL" id="POZ88122.1"/>
    </source>
</evidence>
<sequence>MHTLSFARHTYGNSSQLYFDFLYSDYMKEHSEFFYLLYVPSEATFSSFAVQLECNLSNLFFTASALLAHKMGRDDLLSSFITIFPKKFFNSNYFSIFLRIISIFKGHIG</sequence>
<dbReference type="EMBL" id="JAHC01000032">
    <property type="protein sequence ID" value="POZ88122.1"/>
    <property type="molecule type" value="Genomic_DNA"/>
</dbReference>
<dbReference type="AlphaFoldDB" id="A0A855MJI9"/>
<gene>
    <name evidence="1" type="ORF">AA80_08650</name>
</gene>
<organism evidence="1 2">
    <name type="scientific">Petrotoga sibirica DSM 13575</name>
    <dbReference type="NCBI Taxonomy" id="1122956"/>
    <lineage>
        <taxon>Bacteria</taxon>
        <taxon>Thermotogati</taxon>
        <taxon>Thermotogota</taxon>
        <taxon>Thermotogae</taxon>
        <taxon>Petrotogales</taxon>
        <taxon>Petrotogaceae</taxon>
        <taxon>Petrotoga</taxon>
    </lineage>
</organism>
<name>A0A855MJI9_9BACT</name>
<dbReference type="Proteomes" id="UP000237502">
    <property type="component" value="Unassembled WGS sequence"/>
</dbReference>
<protein>
    <submittedName>
        <fullName evidence="1">Uncharacterized protein</fullName>
    </submittedName>
</protein>